<comment type="caution">
    <text evidence="2">The sequence shown here is derived from an EMBL/GenBank/DDBJ whole genome shotgun (WGS) entry which is preliminary data.</text>
</comment>
<evidence type="ECO:0000313" key="2">
    <source>
        <dbReference type="EMBL" id="MCL6285750.1"/>
    </source>
</evidence>
<dbReference type="SUPFAM" id="SSF51905">
    <property type="entry name" value="FAD/NAD(P)-binding domain"/>
    <property type="match status" value="2"/>
</dbReference>
<proteinExistence type="predicted"/>
<dbReference type="PANTHER" id="PTHR43539:SF78">
    <property type="entry name" value="FLAVIN-CONTAINING MONOOXYGENASE"/>
    <property type="match status" value="1"/>
</dbReference>
<reference evidence="2" key="1">
    <citation type="submission" date="2022-05" db="EMBL/GenBank/DDBJ databases">
        <authorList>
            <person name="Park J.-S."/>
        </authorList>
    </citation>
    <scope>NUCLEOTIDE SEQUENCE</scope>
    <source>
        <strain evidence="2">2012CJ41-6</strain>
    </source>
</reference>
<keyword evidence="3" id="KW-1185">Reference proteome</keyword>
<keyword evidence="1" id="KW-0560">Oxidoreductase</keyword>
<evidence type="ECO:0000256" key="1">
    <source>
        <dbReference type="ARBA" id="ARBA00023002"/>
    </source>
</evidence>
<dbReference type="Gene3D" id="3.50.50.60">
    <property type="entry name" value="FAD/NAD(P)-binding domain"/>
    <property type="match status" value="1"/>
</dbReference>
<dbReference type="Proteomes" id="UP001203880">
    <property type="component" value="Unassembled WGS sequence"/>
</dbReference>
<dbReference type="PRINTS" id="PR00469">
    <property type="entry name" value="PNDRDTASEII"/>
</dbReference>
<dbReference type="EMBL" id="JAMFMB010000036">
    <property type="protein sequence ID" value="MCL6285750.1"/>
    <property type="molecule type" value="Genomic_DNA"/>
</dbReference>
<dbReference type="Pfam" id="PF13738">
    <property type="entry name" value="Pyr_redox_3"/>
    <property type="match status" value="1"/>
</dbReference>
<dbReference type="InterPro" id="IPR036188">
    <property type="entry name" value="FAD/NAD-bd_sf"/>
</dbReference>
<evidence type="ECO:0000313" key="3">
    <source>
        <dbReference type="Proteomes" id="UP001203880"/>
    </source>
</evidence>
<sequence>MTVPHATHAIVIGAGLSGMAAATELLKRGIAVTILEASDRVADPWRARHPKLRLNIHRHFARLPGHLAPRAKDRFLPRDAVVDYLGDYAAGLKEQIVFNTSVLAVRRDGALWQVDTNNGSYTCTDLVVATGREKVPEMPVWPGMEDFGGKVIHTADFGDPSEYDGKNVVVVGAGNSGSDVLNHLSRSNPAQVWVAVRHGPSILPSKILGFSLQRMANLFARFPKWSLDPIFGFMQWAFFGNLRRYGLRRHKLGGGSRMLKDGVTFALDDGFVAALKAGRFEAVPQVVGFDDYTVELANGRKLRPDVVICATGYRPDLEELFGDLGALDAKGYPLHPMGQEDVNNPGLWFTGYAPVFQGFFYAAGVSAGRIASHVAMRAAKSSDSQCDRKVAGRSRYQTLLAKGARQ</sequence>
<dbReference type="PANTHER" id="PTHR43539">
    <property type="entry name" value="FLAVIN-BINDING MONOOXYGENASE-LIKE PROTEIN (AFU_ORTHOLOGUE AFUA_4G09220)"/>
    <property type="match status" value="1"/>
</dbReference>
<name>A0ABT0Q7E8_9RHOB</name>
<accession>A0ABT0Q7E8</accession>
<protein>
    <submittedName>
        <fullName evidence="2">NAD(P)/FAD-dependent oxidoreductase</fullName>
    </submittedName>
</protein>
<gene>
    <name evidence="2" type="ORF">M3P21_19670</name>
</gene>
<dbReference type="RefSeq" id="WP_249712833.1">
    <property type="nucleotide sequence ID" value="NZ_JAMFMB010000036.1"/>
</dbReference>
<dbReference type="InterPro" id="IPR050982">
    <property type="entry name" value="Auxin_biosynth/cation_transpt"/>
</dbReference>
<organism evidence="2 3">
    <name type="scientific">Ruegeria spongiae</name>
    <dbReference type="NCBI Taxonomy" id="2942209"/>
    <lineage>
        <taxon>Bacteria</taxon>
        <taxon>Pseudomonadati</taxon>
        <taxon>Pseudomonadota</taxon>
        <taxon>Alphaproteobacteria</taxon>
        <taxon>Rhodobacterales</taxon>
        <taxon>Roseobacteraceae</taxon>
        <taxon>Ruegeria</taxon>
    </lineage>
</organism>